<dbReference type="AlphaFoldDB" id="A0AAV7MBF4"/>
<evidence type="ECO:0000313" key="2">
    <source>
        <dbReference type="Proteomes" id="UP001066276"/>
    </source>
</evidence>
<comment type="caution">
    <text evidence="1">The sequence shown here is derived from an EMBL/GenBank/DDBJ whole genome shotgun (WGS) entry which is preliminary data.</text>
</comment>
<accession>A0AAV7MBF4</accession>
<dbReference type="Proteomes" id="UP001066276">
    <property type="component" value="Chromosome 10"/>
</dbReference>
<evidence type="ECO:0000313" key="1">
    <source>
        <dbReference type="EMBL" id="KAJ1099859.1"/>
    </source>
</evidence>
<gene>
    <name evidence="1" type="ORF">NDU88_004954</name>
</gene>
<sequence>MVKGDVVACGEDGVKGVTGCVGGCVDELCEAEVGEVFCQGGRVGVIVVFEVKVQVPEEDVVRGGECVGAGQVGDGFAERCPGSWGSIDEYSSECGVGVGADLKVKEFGGAEGVVQGGFDFEGVFVDDG</sequence>
<keyword evidence="2" id="KW-1185">Reference proteome</keyword>
<organism evidence="1 2">
    <name type="scientific">Pleurodeles waltl</name>
    <name type="common">Iberian ribbed newt</name>
    <dbReference type="NCBI Taxonomy" id="8319"/>
    <lineage>
        <taxon>Eukaryota</taxon>
        <taxon>Metazoa</taxon>
        <taxon>Chordata</taxon>
        <taxon>Craniata</taxon>
        <taxon>Vertebrata</taxon>
        <taxon>Euteleostomi</taxon>
        <taxon>Amphibia</taxon>
        <taxon>Batrachia</taxon>
        <taxon>Caudata</taxon>
        <taxon>Salamandroidea</taxon>
        <taxon>Salamandridae</taxon>
        <taxon>Pleurodelinae</taxon>
        <taxon>Pleurodeles</taxon>
    </lineage>
</organism>
<name>A0AAV7MBF4_PLEWA</name>
<reference evidence="1" key="1">
    <citation type="journal article" date="2022" name="bioRxiv">
        <title>Sequencing and chromosome-scale assembly of the giantPleurodeles waltlgenome.</title>
        <authorList>
            <person name="Brown T."/>
            <person name="Elewa A."/>
            <person name="Iarovenko S."/>
            <person name="Subramanian E."/>
            <person name="Araus A.J."/>
            <person name="Petzold A."/>
            <person name="Susuki M."/>
            <person name="Suzuki K.-i.T."/>
            <person name="Hayashi T."/>
            <person name="Toyoda A."/>
            <person name="Oliveira C."/>
            <person name="Osipova E."/>
            <person name="Leigh N.D."/>
            <person name="Simon A."/>
            <person name="Yun M.H."/>
        </authorList>
    </citation>
    <scope>NUCLEOTIDE SEQUENCE</scope>
    <source>
        <strain evidence="1">20211129_DDA</strain>
        <tissue evidence="1">Liver</tissue>
    </source>
</reference>
<protein>
    <submittedName>
        <fullName evidence="1">Uncharacterized protein</fullName>
    </submittedName>
</protein>
<proteinExistence type="predicted"/>
<dbReference type="EMBL" id="JANPWB010000014">
    <property type="protein sequence ID" value="KAJ1099859.1"/>
    <property type="molecule type" value="Genomic_DNA"/>
</dbReference>